<dbReference type="Pfam" id="PF07893">
    <property type="entry name" value="DUF1668"/>
    <property type="match status" value="1"/>
</dbReference>
<dbReference type="AlphaFoldDB" id="A0A3B6PNM8"/>
<dbReference type="Gramene" id="TraesCS6B03G0708200.1">
    <property type="protein sequence ID" value="TraesCS6B03G0708200.1.CDS"/>
    <property type="gene ID" value="TraesCS6B03G0708200"/>
</dbReference>
<name>A0A3B6PNM8_WHEAT</name>
<evidence type="ECO:0008006" key="3">
    <source>
        <dbReference type="Google" id="ProtNLM"/>
    </source>
</evidence>
<dbReference type="Gramene" id="TraesCS6B02G242100.1">
    <property type="protein sequence ID" value="TraesCS6B02G242100.1"/>
    <property type="gene ID" value="TraesCS6B02G242100"/>
</dbReference>
<organism evidence="1">
    <name type="scientific">Triticum aestivum</name>
    <name type="common">Wheat</name>
    <dbReference type="NCBI Taxonomy" id="4565"/>
    <lineage>
        <taxon>Eukaryota</taxon>
        <taxon>Viridiplantae</taxon>
        <taxon>Streptophyta</taxon>
        <taxon>Embryophyta</taxon>
        <taxon>Tracheophyta</taxon>
        <taxon>Spermatophyta</taxon>
        <taxon>Magnoliopsida</taxon>
        <taxon>Liliopsida</taxon>
        <taxon>Poales</taxon>
        <taxon>Poaceae</taxon>
        <taxon>BOP clade</taxon>
        <taxon>Pooideae</taxon>
        <taxon>Triticodae</taxon>
        <taxon>Triticeae</taxon>
        <taxon>Triticinae</taxon>
        <taxon>Triticum</taxon>
    </lineage>
</organism>
<sequence>MPTELKRAAEDGDDSTSTRLRRKIVVPEKPVYLVVEHKAEPAYSILSVGTMAPKIPLHLSQRGMSFTAMESPQGSWIVGVGGDEQNHTTIFDVTASKEWQGPWLHTNKMEPILIPHRGQLYVLSSRPSVKRGAMGLDYLPWFEQINFEDGRPNQAEVCLELEPPPIFPCRITPPEYRNPPAIRVASYAMVGSHILLSVQLDNVTSPDKFARKYRKYMGTCGYDVEKKVWEMVHEMNLPFLGQAVPPPRPTLSCPLQREGRRLCSVLHACRPDPVLGELLFPLGRGRFSSVHFRSVDAEPESKLGKPSVVHGTYSIVKENFDDAIIMKQQRQVYKVADRSCPLAHPFPMVAAFAM</sequence>
<evidence type="ECO:0000313" key="1">
    <source>
        <dbReference type="EnsemblPlants" id="TraesCS6B02G242100.1"/>
    </source>
</evidence>
<reference evidence="1" key="2">
    <citation type="submission" date="2018-10" db="UniProtKB">
        <authorList>
            <consortium name="EnsemblPlants"/>
        </authorList>
    </citation>
    <scope>IDENTIFICATION</scope>
</reference>
<dbReference type="PaxDb" id="4565-Traes_6BL_64C083018.1"/>
<keyword evidence="2" id="KW-1185">Reference proteome</keyword>
<dbReference type="Proteomes" id="UP000019116">
    <property type="component" value="Chromosome 6B"/>
</dbReference>
<protein>
    <recommendedName>
        <fullName evidence="3">DUF1618 domain-containing protein</fullName>
    </recommendedName>
</protein>
<dbReference type="OrthoDB" id="673005at2759"/>
<accession>A0A3B6PNM8</accession>
<dbReference type="EnsemblPlants" id="TraesCS6B02G242100.1">
    <property type="protein sequence ID" value="TraesCS6B02G242100.1"/>
    <property type="gene ID" value="TraesCS6B02G242100"/>
</dbReference>
<evidence type="ECO:0000313" key="2">
    <source>
        <dbReference type="Proteomes" id="UP000019116"/>
    </source>
</evidence>
<proteinExistence type="predicted"/>
<dbReference type="OMA" id="HACRPDP"/>
<dbReference type="InterPro" id="IPR012871">
    <property type="entry name" value="DUF1668_ORYSA"/>
</dbReference>
<reference evidence="1" key="1">
    <citation type="submission" date="2018-08" db="EMBL/GenBank/DDBJ databases">
        <authorList>
            <person name="Rossello M."/>
        </authorList>
    </citation>
    <scope>NUCLEOTIDE SEQUENCE [LARGE SCALE GENOMIC DNA]</scope>
    <source>
        <strain evidence="1">cv. Chinese Spring</strain>
    </source>
</reference>